<name>A0A2M4CCE4_9DIPT</name>
<evidence type="ECO:0000313" key="2">
    <source>
        <dbReference type="EMBL" id="MBW62885.1"/>
    </source>
</evidence>
<proteinExistence type="predicted"/>
<keyword evidence="1" id="KW-0732">Signal</keyword>
<accession>A0A2M4CCE4</accession>
<evidence type="ECO:0000256" key="1">
    <source>
        <dbReference type="SAM" id="SignalP"/>
    </source>
</evidence>
<organism evidence="2">
    <name type="scientific">Anopheles marajoara</name>
    <dbReference type="NCBI Taxonomy" id="58244"/>
    <lineage>
        <taxon>Eukaryota</taxon>
        <taxon>Metazoa</taxon>
        <taxon>Ecdysozoa</taxon>
        <taxon>Arthropoda</taxon>
        <taxon>Hexapoda</taxon>
        <taxon>Insecta</taxon>
        <taxon>Pterygota</taxon>
        <taxon>Neoptera</taxon>
        <taxon>Endopterygota</taxon>
        <taxon>Diptera</taxon>
        <taxon>Nematocera</taxon>
        <taxon>Culicoidea</taxon>
        <taxon>Culicidae</taxon>
        <taxon>Anophelinae</taxon>
        <taxon>Anopheles</taxon>
    </lineage>
</organism>
<dbReference type="EMBL" id="GGFJ01013744">
    <property type="protein sequence ID" value="MBW62885.1"/>
    <property type="molecule type" value="Transcribed_RNA"/>
</dbReference>
<feature type="chain" id="PRO_5014746874" evidence="1">
    <location>
        <begin position="23"/>
        <end position="78"/>
    </location>
</feature>
<feature type="signal peptide" evidence="1">
    <location>
        <begin position="1"/>
        <end position="22"/>
    </location>
</feature>
<protein>
    <submittedName>
        <fullName evidence="2">Putative secreted protein</fullName>
    </submittedName>
</protein>
<sequence>MQSVRIAVASSLFCLISVFTRSSVYRPTEMMILGCNTCSASARCCSAIACISPLALPFNSLGVMLRPLLWKNASGHRL</sequence>
<reference evidence="2" key="1">
    <citation type="submission" date="2018-01" db="EMBL/GenBank/DDBJ databases">
        <title>An insight into the sialome of Amazonian anophelines.</title>
        <authorList>
            <person name="Ribeiro J.M."/>
            <person name="Scarpassa V."/>
            <person name="Calvo E."/>
        </authorList>
    </citation>
    <scope>NUCLEOTIDE SEQUENCE</scope>
    <source>
        <tissue evidence="2">Salivary glands</tissue>
    </source>
</reference>
<dbReference type="AlphaFoldDB" id="A0A2M4CCE4"/>